<keyword evidence="3 4" id="KW-0732">Signal</keyword>
<evidence type="ECO:0000256" key="2">
    <source>
        <dbReference type="ARBA" id="ARBA00007639"/>
    </source>
</evidence>
<dbReference type="PANTHER" id="PTHR46847:SF1">
    <property type="entry name" value="D-ALLOSE-BINDING PERIPLASMIC PROTEIN-RELATED"/>
    <property type="match status" value="1"/>
</dbReference>
<protein>
    <submittedName>
        <fullName evidence="6">Substrate-binding domain-containing protein</fullName>
    </submittedName>
</protein>
<feature type="signal peptide" evidence="4">
    <location>
        <begin position="1"/>
        <end position="25"/>
    </location>
</feature>
<dbReference type="InterPro" id="IPR025997">
    <property type="entry name" value="SBP_2_dom"/>
</dbReference>
<dbReference type="Gene3D" id="3.40.50.2300">
    <property type="match status" value="2"/>
</dbReference>
<dbReference type="PROSITE" id="PS51257">
    <property type="entry name" value="PROKAR_LIPOPROTEIN"/>
    <property type="match status" value="1"/>
</dbReference>
<feature type="chain" id="PRO_5047218949" evidence="4">
    <location>
        <begin position="26"/>
        <end position="331"/>
    </location>
</feature>
<accession>A0ABU2JE60</accession>
<comment type="subcellular location">
    <subcellularLocation>
        <location evidence="1">Cell envelope</location>
    </subcellularLocation>
</comment>
<evidence type="ECO:0000256" key="3">
    <source>
        <dbReference type="ARBA" id="ARBA00022729"/>
    </source>
</evidence>
<gene>
    <name evidence="6" type="ORF">RM423_17715</name>
</gene>
<dbReference type="InterPro" id="IPR028082">
    <property type="entry name" value="Peripla_BP_I"/>
</dbReference>
<dbReference type="Proteomes" id="UP001183176">
    <property type="component" value="Unassembled WGS sequence"/>
</dbReference>
<reference evidence="7" key="1">
    <citation type="submission" date="2023-07" db="EMBL/GenBank/DDBJ databases">
        <title>30 novel species of actinomycetes from the DSMZ collection.</title>
        <authorList>
            <person name="Nouioui I."/>
        </authorList>
    </citation>
    <scope>NUCLEOTIDE SEQUENCE [LARGE SCALE GENOMIC DNA]</scope>
    <source>
        <strain evidence="7">DSM 44399</strain>
    </source>
</reference>
<keyword evidence="7" id="KW-1185">Reference proteome</keyword>
<organism evidence="6 7">
    <name type="scientific">Jatrophihabitans lederbergiae</name>
    <dbReference type="NCBI Taxonomy" id="3075547"/>
    <lineage>
        <taxon>Bacteria</taxon>
        <taxon>Bacillati</taxon>
        <taxon>Actinomycetota</taxon>
        <taxon>Actinomycetes</taxon>
        <taxon>Jatrophihabitantales</taxon>
        <taxon>Jatrophihabitantaceae</taxon>
        <taxon>Jatrophihabitans</taxon>
    </lineage>
</organism>
<dbReference type="Pfam" id="PF13407">
    <property type="entry name" value="Peripla_BP_4"/>
    <property type="match status" value="1"/>
</dbReference>
<comment type="similarity">
    <text evidence="2">Belongs to the bacterial solute-binding protein 2 family.</text>
</comment>
<feature type="domain" description="Periplasmic binding protein" evidence="5">
    <location>
        <begin position="47"/>
        <end position="300"/>
    </location>
</feature>
<evidence type="ECO:0000256" key="4">
    <source>
        <dbReference type="SAM" id="SignalP"/>
    </source>
</evidence>
<name>A0ABU2JE60_9ACTN</name>
<evidence type="ECO:0000256" key="1">
    <source>
        <dbReference type="ARBA" id="ARBA00004196"/>
    </source>
</evidence>
<dbReference type="SUPFAM" id="SSF53822">
    <property type="entry name" value="Periplasmic binding protein-like I"/>
    <property type="match status" value="1"/>
</dbReference>
<evidence type="ECO:0000313" key="7">
    <source>
        <dbReference type="Proteomes" id="UP001183176"/>
    </source>
</evidence>
<dbReference type="EMBL" id="JAVREH010000031">
    <property type="protein sequence ID" value="MDT0263227.1"/>
    <property type="molecule type" value="Genomic_DNA"/>
</dbReference>
<dbReference type="PANTHER" id="PTHR46847">
    <property type="entry name" value="D-ALLOSE-BINDING PERIPLASMIC PROTEIN-RELATED"/>
    <property type="match status" value="1"/>
</dbReference>
<dbReference type="RefSeq" id="WP_311424374.1">
    <property type="nucleotide sequence ID" value="NZ_JAVREH010000031.1"/>
</dbReference>
<comment type="caution">
    <text evidence="6">The sequence shown here is derived from an EMBL/GenBank/DDBJ whole genome shotgun (WGS) entry which is preliminary data.</text>
</comment>
<evidence type="ECO:0000259" key="5">
    <source>
        <dbReference type="Pfam" id="PF13407"/>
    </source>
</evidence>
<sequence>MGEIMRRRGTARVAAGVLAVAVAIAGCSKTGGATATSEKSKSGPRTIGVSVADQKSLFYIAAVDGMRKMAAQTGDKLIVLSADNNATQQVNQVNNLVTQRVDALIFIAQDATSALAGVRAANKAGIPVVAVDEKPESGDVKLATYIATDSVKAADNLCTWLFKQIGNSGEIGILRGVLGATAEVQRSKGCKQALARTPGIKVVATQSANWDETQAYKATQNMLQANPGIKAIFGESDAMGLGAAKAAKDAGRKIVSVGIDGFPTMVAGIKQGLTQATEAQIPYKMGQRAVTNADQILSGQGSQVPALQYQDTTLVTSATVNPVDFYGPNVK</sequence>
<evidence type="ECO:0000313" key="6">
    <source>
        <dbReference type="EMBL" id="MDT0263227.1"/>
    </source>
</evidence>
<proteinExistence type="inferred from homology"/>